<dbReference type="PANTHER" id="PTHR24261">
    <property type="entry name" value="PLASMINOGEN-RELATED"/>
    <property type="match status" value="1"/>
</dbReference>
<accession>A0A8C3Y795</accession>
<reference evidence="6" key="2">
    <citation type="submission" date="2025-08" db="UniProtKB">
        <authorList>
            <consortium name="Ensembl"/>
        </authorList>
    </citation>
    <scope>IDENTIFICATION</scope>
</reference>
<dbReference type="Pfam" id="PF00051">
    <property type="entry name" value="Kringle"/>
    <property type="match status" value="1"/>
</dbReference>
<dbReference type="PRINTS" id="PR00018">
    <property type="entry name" value="KRINGLE"/>
</dbReference>
<organism evidence="6 7">
    <name type="scientific">Catharus ustulatus</name>
    <name type="common">Russet-backed thrush</name>
    <name type="synonym">Hylocichla ustulatus</name>
    <dbReference type="NCBI Taxonomy" id="91951"/>
    <lineage>
        <taxon>Eukaryota</taxon>
        <taxon>Metazoa</taxon>
        <taxon>Chordata</taxon>
        <taxon>Craniata</taxon>
        <taxon>Vertebrata</taxon>
        <taxon>Euteleostomi</taxon>
        <taxon>Archelosauria</taxon>
        <taxon>Archosauria</taxon>
        <taxon>Dinosauria</taxon>
        <taxon>Saurischia</taxon>
        <taxon>Theropoda</taxon>
        <taxon>Coelurosauria</taxon>
        <taxon>Aves</taxon>
        <taxon>Neognathae</taxon>
        <taxon>Neoaves</taxon>
        <taxon>Telluraves</taxon>
        <taxon>Australaves</taxon>
        <taxon>Passeriformes</taxon>
        <taxon>Turdidae</taxon>
        <taxon>Catharus</taxon>
    </lineage>
</organism>
<keyword evidence="1 3" id="KW-0420">Kringle</keyword>
<feature type="region of interest" description="Disordered" evidence="4">
    <location>
        <begin position="1"/>
        <end position="28"/>
    </location>
</feature>
<sequence>MSGPSLPGPTPKCKEGKGVGYRGTEAKTRKGVQCQKWADNVPHKPNYTPEKYPQAGLEENYCRNPDGGEQGPWCYTTDPDTRFDYCNIPECEAASAKLNKM</sequence>
<dbReference type="Ensembl" id="ENSCUST00005023438.1">
    <property type="protein sequence ID" value="ENSCUSP00005022625.1"/>
    <property type="gene ID" value="ENSCUSG00005014306.1"/>
</dbReference>
<evidence type="ECO:0000313" key="7">
    <source>
        <dbReference type="Proteomes" id="UP000694563"/>
    </source>
</evidence>
<feature type="compositionally biased region" description="Pro residues" evidence="4">
    <location>
        <begin position="1"/>
        <end position="10"/>
    </location>
</feature>
<dbReference type="InterPro" id="IPR038178">
    <property type="entry name" value="Kringle_sf"/>
</dbReference>
<name>A0A8C3Y795_CATUS</name>
<evidence type="ECO:0000256" key="3">
    <source>
        <dbReference type="PROSITE-ProRule" id="PRU00121"/>
    </source>
</evidence>
<dbReference type="GO" id="GO:0004175">
    <property type="term" value="F:endopeptidase activity"/>
    <property type="evidence" value="ECO:0007669"/>
    <property type="project" value="TreeGrafter"/>
</dbReference>
<evidence type="ECO:0000313" key="6">
    <source>
        <dbReference type="Ensembl" id="ENSCUSP00005022625.1"/>
    </source>
</evidence>
<dbReference type="GO" id="GO:0005615">
    <property type="term" value="C:extracellular space"/>
    <property type="evidence" value="ECO:0007669"/>
    <property type="project" value="TreeGrafter"/>
</dbReference>
<dbReference type="FunFam" id="2.40.20.10:FF:000011">
    <property type="entry name" value="Plasminogen"/>
    <property type="match status" value="1"/>
</dbReference>
<dbReference type="PANTHER" id="PTHR24261:SF7">
    <property type="entry name" value="KRINGLE DOMAIN-CONTAINING PROTEIN"/>
    <property type="match status" value="1"/>
</dbReference>
<dbReference type="Proteomes" id="UP000694563">
    <property type="component" value="Chromosome 3"/>
</dbReference>
<dbReference type="PROSITE" id="PS00021">
    <property type="entry name" value="KRINGLE_1"/>
    <property type="match status" value="1"/>
</dbReference>
<keyword evidence="2" id="KW-1015">Disulfide bond</keyword>
<reference evidence="6" key="1">
    <citation type="submission" date="2020-10" db="EMBL/GenBank/DDBJ databases">
        <title>Catharus ustulatus (Swainson's thrush) genome, bCatUst1, primary haplotype v2.</title>
        <authorList>
            <person name="Delmore K."/>
            <person name="Vafadar M."/>
            <person name="Formenti G."/>
            <person name="Chow W."/>
            <person name="Pelan S."/>
            <person name="Howe K."/>
            <person name="Rhie A."/>
            <person name="Mountcastle J."/>
            <person name="Haase B."/>
            <person name="Fedrigo O."/>
            <person name="Jarvis E.D."/>
        </authorList>
    </citation>
    <scope>NUCLEOTIDE SEQUENCE [LARGE SCALE GENOMIC DNA]</scope>
</reference>
<dbReference type="AlphaFoldDB" id="A0A8C3Y795"/>
<dbReference type="InterPro" id="IPR013806">
    <property type="entry name" value="Kringle-like"/>
</dbReference>
<protein>
    <recommendedName>
        <fullName evidence="5">Kringle domain-containing protein</fullName>
    </recommendedName>
</protein>
<dbReference type="Gene3D" id="2.40.20.10">
    <property type="entry name" value="Plasminogen Kringle 4"/>
    <property type="match status" value="1"/>
</dbReference>
<keyword evidence="7" id="KW-1185">Reference proteome</keyword>
<evidence type="ECO:0000256" key="1">
    <source>
        <dbReference type="ARBA" id="ARBA00022572"/>
    </source>
</evidence>
<evidence type="ECO:0000256" key="2">
    <source>
        <dbReference type="ARBA" id="ARBA00023157"/>
    </source>
</evidence>
<dbReference type="SMART" id="SM00130">
    <property type="entry name" value="KR"/>
    <property type="match status" value="1"/>
</dbReference>
<dbReference type="SUPFAM" id="SSF57440">
    <property type="entry name" value="Kringle-like"/>
    <property type="match status" value="1"/>
</dbReference>
<dbReference type="CDD" id="cd00108">
    <property type="entry name" value="KR"/>
    <property type="match status" value="1"/>
</dbReference>
<reference evidence="6" key="3">
    <citation type="submission" date="2025-09" db="UniProtKB">
        <authorList>
            <consortium name="Ensembl"/>
        </authorList>
    </citation>
    <scope>IDENTIFICATION</scope>
</reference>
<comment type="caution">
    <text evidence="3">Lacks conserved residue(s) required for the propagation of feature annotation.</text>
</comment>
<evidence type="ECO:0000259" key="5">
    <source>
        <dbReference type="PROSITE" id="PS50070"/>
    </source>
</evidence>
<dbReference type="InterPro" id="IPR018056">
    <property type="entry name" value="Kringle_CS"/>
</dbReference>
<dbReference type="InterPro" id="IPR000001">
    <property type="entry name" value="Kringle"/>
</dbReference>
<dbReference type="GO" id="GO:0005102">
    <property type="term" value="F:signaling receptor binding"/>
    <property type="evidence" value="ECO:0007669"/>
    <property type="project" value="TreeGrafter"/>
</dbReference>
<feature type="domain" description="Kringle" evidence="5">
    <location>
        <begin position="12"/>
        <end position="91"/>
    </location>
</feature>
<dbReference type="PROSITE" id="PS50070">
    <property type="entry name" value="KRINGLE_2"/>
    <property type="match status" value="1"/>
</dbReference>
<proteinExistence type="predicted"/>
<evidence type="ECO:0000256" key="4">
    <source>
        <dbReference type="SAM" id="MobiDB-lite"/>
    </source>
</evidence>
<dbReference type="InterPro" id="IPR050759">
    <property type="entry name" value="Serine_protease_kringle"/>
</dbReference>